<comment type="caution">
    <text evidence="1">The sequence shown here is derived from an EMBL/GenBank/DDBJ whole genome shotgun (WGS) entry which is preliminary data.</text>
</comment>
<dbReference type="EMBL" id="QTTT01000001">
    <property type="protein sequence ID" value="REE94989.1"/>
    <property type="molecule type" value="Genomic_DNA"/>
</dbReference>
<evidence type="ECO:0000313" key="2">
    <source>
        <dbReference type="Proteomes" id="UP000256661"/>
    </source>
</evidence>
<dbReference type="Gene3D" id="3.30.70.100">
    <property type="match status" value="1"/>
</dbReference>
<dbReference type="RefSeq" id="WP_116020856.1">
    <property type="nucleotide sequence ID" value="NZ_QTTT01000001.1"/>
</dbReference>
<reference evidence="1 2" key="1">
    <citation type="submission" date="2018-08" db="EMBL/GenBank/DDBJ databases">
        <title>Sequencing the genomes of 1000 actinobacteria strains.</title>
        <authorList>
            <person name="Klenk H.-P."/>
        </authorList>
    </citation>
    <scope>NUCLEOTIDE SEQUENCE [LARGE SCALE GENOMIC DNA]</scope>
    <source>
        <strain evidence="1 2">DSM 43927</strain>
    </source>
</reference>
<evidence type="ECO:0008006" key="3">
    <source>
        <dbReference type="Google" id="ProtNLM"/>
    </source>
</evidence>
<proteinExistence type="predicted"/>
<accession>A0A3D9SGG6</accession>
<keyword evidence="2" id="KW-1185">Reference proteome</keyword>
<organism evidence="1 2">
    <name type="scientific">Thermomonospora umbrina</name>
    <dbReference type="NCBI Taxonomy" id="111806"/>
    <lineage>
        <taxon>Bacteria</taxon>
        <taxon>Bacillati</taxon>
        <taxon>Actinomycetota</taxon>
        <taxon>Actinomycetes</taxon>
        <taxon>Streptosporangiales</taxon>
        <taxon>Thermomonosporaceae</taxon>
        <taxon>Thermomonospora</taxon>
    </lineage>
</organism>
<dbReference type="OrthoDB" id="3458757at2"/>
<gene>
    <name evidence="1" type="ORF">DFJ69_0359</name>
</gene>
<name>A0A3D9SGG6_9ACTN</name>
<dbReference type="AlphaFoldDB" id="A0A3D9SGG6"/>
<dbReference type="Proteomes" id="UP000256661">
    <property type="component" value="Unassembled WGS sequence"/>
</dbReference>
<evidence type="ECO:0000313" key="1">
    <source>
        <dbReference type="EMBL" id="REE94989.1"/>
    </source>
</evidence>
<sequence length="218" mass="23733">MPRGIYLIQEIEFPRADTTGQEEPPTRHRREGVDLLGAFAEVGVAGNPPSRAIALWHCEGGWAGGWRRMIDGSPGFGGLGSPRPLGEAPGSPCLADLVAEGYAAPLYLMEIATVRPGCALDYLEAVQKEYAPLLAEHGHRLVGAYEVQFRDDETVTLWGTDADAHVALQRSRDAALGLDDEAVPDHRLLVWRKRALAYLDGSRRERPMSPFPGSKLAP</sequence>
<protein>
    <recommendedName>
        <fullName evidence="3">NIPSNAP protein</fullName>
    </recommendedName>
</protein>